<feature type="domain" description="DDE-1" evidence="1">
    <location>
        <begin position="14"/>
        <end position="95"/>
    </location>
</feature>
<dbReference type="GeneID" id="136076865"/>
<dbReference type="Pfam" id="PF03184">
    <property type="entry name" value="DDE_1"/>
    <property type="match status" value="1"/>
</dbReference>
<reference evidence="2" key="1">
    <citation type="submission" date="2025-05" db="UniProtKB">
        <authorList>
            <consortium name="RefSeq"/>
        </authorList>
    </citation>
    <scope>NUCLEOTIDE SEQUENCE [LARGE SCALE GENOMIC DNA]</scope>
</reference>
<dbReference type="Proteomes" id="UP001652625">
    <property type="component" value="Chromosome 02"/>
</dbReference>
<organism evidence="2 3">
    <name type="scientific">Hydra vulgaris</name>
    <name type="common">Hydra</name>
    <name type="synonym">Hydra attenuata</name>
    <dbReference type="NCBI Taxonomy" id="6087"/>
    <lineage>
        <taxon>Eukaryota</taxon>
        <taxon>Metazoa</taxon>
        <taxon>Cnidaria</taxon>
        <taxon>Hydrozoa</taxon>
        <taxon>Hydroidolina</taxon>
        <taxon>Anthoathecata</taxon>
        <taxon>Aplanulata</taxon>
        <taxon>Hydridae</taxon>
        <taxon>Hydra</taxon>
    </lineage>
</organism>
<accession>A0ABM4BCA7</accession>
<dbReference type="RefSeq" id="XP_065646569.1">
    <property type="nucleotide sequence ID" value="XM_065790497.1"/>
</dbReference>
<dbReference type="PANTHER" id="PTHR19303">
    <property type="entry name" value="TRANSPOSON"/>
    <property type="match status" value="1"/>
</dbReference>
<reference evidence="3" key="2">
    <citation type="submission" date="2025-08" db="UniProtKB">
        <authorList>
            <consortium name="RefSeq"/>
        </authorList>
    </citation>
    <scope>IDENTIFICATION</scope>
</reference>
<protein>
    <submittedName>
        <fullName evidence="3">Uncharacterized protein LOC136076865</fullName>
    </submittedName>
</protein>
<dbReference type="PANTHER" id="PTHR19303:SF71">
    <property type="entry name" value="ZINC FINGER PHD-TYPE DOMAIN-CONTAINING PROTEIN"/>
    <property type="match status" value="1"/>
</dbReference>
<keyword evidence="2" id="KW-1185">Reference proteome</keyword>
<proteinExistence type="predicted"/>
<evidence type="ECO:0000259" key="1">
    <source>
        <dbReference type="Pfam" id="PF03184"/>
    </source>
</evidence>
<evidence type="ECO:0000313" key="2">
    <source>
        <dbReference type="Proteomes" id="UP001652625"/>
    </source>
</evidence>
<gene>
    <name evidence="3" type="primary">LOC136076865</name>
</gene>
<dbReference type="InterPro" id="IPR004875">
    <property type="entry name" value="DDE_SF_endonuclease_dom"/>
</dbReference>
<name>A0ABM4BCA7_HYDVU</name>
<evidence type="ECO:0000313" key="3">
    <source>
        <dbReference type="RefSeq" id="XP_065646569.1"/>
    </source>
</evidence>
<dbReference type="InterPro" id="IPR050863">
    <property type="entry name" value="CenT-Element_Derived"/>
</dbReference>
<sequence>MLNGSPEGSFGLAHPSGWMTSDSSLQVIRHFIKYVRPTENYPVILILDKHESHLSYAALELAKSNNIPIITLPPHTSHKLQPLDRAVFGPMNTAFNNLADS</sequence>